<dbReference type="PRINTS" id="PR00344">
    <property type="entry name" value="BCTRLSENSOR"/>
</dbReference>
<dbReference type="InterPro" id="IPR003594">
    <property type="entry name" value="HATPase_dom"/>
</dbReference>
<dbReference type="Gene3D" id="3.30.565.10">
    <property type="entry name" value="Histidine kinase-like ATPase, C-terminal domain"/>
    <property type="match status" value="1"/>
</dbReference>
<keyword evidence="4" id="KW-0808">Transferase</keyword>
<dbReference type="PANTHER" id="PTHR45453">
    <property type="entry name" value="PHOSPHATE REGULON SENSOR PROTEIN PHOR"/>
    <property type="match status" value="1"/>
</dbReference>
<dbReference type="Gene3D" id="3.30.450.20">
    <property type="entry name" value="PAS domain"/>
    <property type="match status" value="1"/>
</dbReference>
<evidence type="ECO:0000256" key="3">
    <source>
        <dbReference type="ARBA" id="ARBA00022553"/>
    </source>
</evidence>
<dbReference type="Gene3D" id="1.10.287.130">
    <property type="match status" value="1"/>
</dbReference>
<keyword evidence="5" id="KW-0418">Kinase</keyword>
<gene>
    <name evidence="10" type="ORF">GWK41_01935</name>
</gene>
<keyword evidence="3" id="KW-0597">Phosphoprotein</keyword>
<feature type="coiled-coil region" evidence="7">
    <location>
        <begin position="148"/>
        <end position="191"/>
    </location>
</feature>
<evidence type="ECO:0000313" key="10">
    <source>
        <dbReference type="EMBL" id="MBK3331825.1"/>
    </source>
</evidence>
<organism evidence="10 11">
    <name type="scientific">Persephonella atlantica</name>
    <dbReference type="NCBI Taxonomy" id="2699429"/>
    <lineage>
        <taxon>Bacteria</taxon>
        <taxon>Pseudomonadati</taxon>
        <taxon>Aquificota</taxon>
        <taxon>Aquificia</taxon>
        <taxon>Aquificales</taxon>
        <taxon>Hydrogenothermaceae</taxon>
        <taxon>Persephonella</taxon>
    </lineage>
</organism>
<dbReference type="PANTHER" id="PTHR45453:SF1">
    <property type="entry name" value="PHOSPHATE REGULON SENSOR PROTEIN PHOR"/>
    <property type="match status" value="1"/>
</dbReference>
<dbReference type="EC" id="2.7.13.3" evidence="2"/>
<comment type="caution">
    <text evidence="10">The sequence shown here is derived from an EMBL/GenBank/DDBJ whole genome shotgun (WGS) entry which is preliminary data.</text>
</comment>
<dbReference type="InterPro" id="IPR003661">
    <property type="entry name" value="HisK_dim/P_dom"/>
</dbReference>
<evidence type="ECO:0000256" key="5">
    <source>
        <dbReference type="ARBA" id="ARBA00022777"/>
    </source>
</evidence>
<evidence type="ECO:0000256" key="7">
    <source>
        <dbReference type="SAM" id="Coils"/>
    </source>
</evidence>
<evidence type="ECO:0000256" key="4">
    <source>
        <dbReference type="ARBA" id="ARBA00022679"/>
    </source>
</evidence>
<dbReference type="Proteomes" id="UP000772812">
    <property type="component" value="Unassembled WGS sequence"/>
</dbReference>
<dbReference type="SMART" id="SM00387">
    <property type="entry name" value="HATPase_c"/>
    <property type="match status" value="1"/>
</dbReference>
<name>A0ABS1GFY1_9AQUI</name>
<dbReference type="CDD" id="cd00075">
    <property type="entry name" value="HATPase"/>
    <property type="match status" value="1"/>
</dbReference>
<keyword evidence="7" id="KW-0175">Coiled coil</keyword>
<evidence type="ECO:0000256" key="2">
    <source>
        <dbReference type="ARBA" id="ARBA00012438"/>
    </source>
</evidence>
<keyword evidence="6" id="KW-0902">Two-component regulatory system</keyword>
<keyword evidence="11" id="KW-1185">Reference proteome</keyword>
<proteinExistence type="predicted"/>
<evidence type="ECO:0000256" key="1">
    <source>
        <dbReference type="ARBA" id="ARBA00000085"/>
    </source>
</evidence>
<dbReference type="RefSeq" id="WP_200673227.1">
    <property type="nucleotide sequence ID" value="NZ_JAACYA010000001.1"/>
</dbReference>
<dbReference type="InterPro" id="IPR050351">
    <property type="entry name" value="BphY/WalK/GraS-like"/>
</dbReference>
<accession>A0ABS1GFY1</accession>
<evidence type="ECO:0000256" key="6">
    <source>
        <dbReference type="ARBA" id="ARBA00023012"/>
    </source>
</evidence>
<dbReference type="SUPFAM" id="SSF55874">
    <property type="entry name" value="ATPase domain of HSP90 chaperone/DNA topoisomerase II/histidine kinase"/>
    <property type="match status" value="1"/>
</dbReference>
<evidence type="ECO:0000259" key="8">
    <source>
        <dbReference type="PROSITE" id="PS50109"/>
    </source>
</evidence>
<dbReference type="EMBL" id="JAACYA010000001">
    <property type="protein sequence ID" value="MBK3331825.1"/>
    <property type="molecule type" value="Genomic_DNA"/>
</dbReference>
<evidence type="ECO:0000313" key="11">
    <source>
        <dbReference type="Proteomes" id="UP000772812"/>
    </source>
</evidence>
<dbReference type="SUPFAM" id="SSF47384">
    <property type="entry name" value="Homodimeric domain of signal transducing histidine kinase"/>
    <property type="match status" value="1"/>
</dbReference>
<dbReference type="PROSITE" id="PS50112">
    <property type="entry name" value="PAS"/>
    <property type="match status" value="1"/>
</dbReference>
<dbReference type="CDD" id="cd00082">
    <property type="entry name" value="HisKA"/>
    <property type="match status" value="1"/>
</dbReference>
<dbReference type="SMART" id="SM00388">
    <property type="entry name" value="HisKA"/>
    <property type="match status" value="1"/>
</dbReference>
<reference evidence="10 11" key="1">
    <citation type="journal article" date="2021" name="Syst. Appl. Microbiol.">
        <title>Persephonella atlantica sp. nov.: How to adapt to physico-chemical gradients in high temperature hydrothermal habitats.</title>
        <authorList>
            <person name="Francois D.X."/>
            <person name="Godfroy A."/>
            <person name="Mathien C."/>
            <person name="Aube J."/>
            <person name="Cathalot C."/>
            <person name="Lesongeur F."/>
            <person name="L'Haridon S."/>
            <person name="Philippon X."/>
            <person name="Roussel E.G."/>
        </authorList>
    </citation>
    <scope>NUCLEOTIDE SEQUENCE [LARGE SCALE GENOMIC DNA]</scope>
    <source>
        <strain evidence="10 11">MO1340</strain>
    </source>
</reference>
<protein>
    <recommendedName>
        <fullName evidence="2">histidine kinase</fullName>
        <ecNumber evidence="2">2.7.13.3</ecNumber>
    </recommendedName>
</protein>
<feature type="domain" description="Histidine kinase" evidence="8">
    <location>
        <begin position="116"/>
        <end position="331"/>
    </location>
</feature>
<sequence>MKNHLENILVSFLDYLKEGLIVIDSNKNIQYMNSYAKNLLGIKNPEGKLFSEVVKNNYLYSLISADIKKELKEEIVINDDIFLARVLNINGMKVIHFQDITPFEIYKQAKKDFVSNVSHELKTPITVLKGVIETLENEEEPEIIKTFLKKAKNRIQQMDSLINDLLILAKLESKEEKIQKKEVKLRGLINSIFEDLKDVAEEKDVKLINKVPTDSTVFVDEKKFVILMKNLIENAIKYNKKEGSVTVESTLKNSKSYISVIDTGIGIPKESLPLIFERFYRVDKSRSRNVGGTGLGLSIVKHIAEAHNGKVQVESKLGEGSKFTVILPSGE</sequence>
<dbReference type="PROSITE" id="PS50109">
    <property type="entry name" value="HIS_KIN"/>
    <property type="match status" value="1"/>
</dbReference>
<dbReference type="Pfam" id="PF02518">
    <property type="entry name" value="HATPase_c"/>
    <property type="match status" value="1"/>
</dbReference>
<dbReference type="InterPro" id="IPR005467">
    <property type="entry name" value="His_kinase_dom"/>
</dbReference>
<dbReference type="InterPro" id="IPR036097">
    <property type="entry name" value="HisK_dim/P_sf"/>
</dbReference>
<feature type="domain" description="PAS" evidence="9">
    <location>
        <begin position="5"/>
        <end position="46"/>
    </location>
</feature>
<evidence type="ECO:0000259" key="9">
    <source>
        <dbReference type="PROSITE" id="PS50112"/>
    </source>
</evidence>
<dbReference type="InterPro" id="IPR036890">
    <property type="entry name" value="HATPase_C_sf"/>
</dbReference>
<dbReference type="InterPro" id="IPR000014">
    <property type="entry name" value="PAS"/>
</dbReference>
<dbReference type="Pfam" id="PF00512">
    <property type="entry name" value="HisKA"/>
    <property type="match status" value="1"/>
</dbReference>
<comment type="catalytic activity">
    <reaction evidence="1">
        <text>ATP + protein L-histidine = ADP + protein N-phospho-L-histidine.</text>
        <dbReference type="EC" id="2.7.13.3"/>
    </reaction>
</comment>
<dbReference type="InterPro" id="IPR004358">
    <property type="entry name" value="Sig_transdc_His_kin-like_C"/>
</dbReference>